<dbReference type="Proteomes" id="UP000051574">
    <property type="component" value="Unassembled WGS sequence"/>
</dbReference>
<keyword evidence="2" id="KW-0732">Signal</keyword>
<dbReference type="PROSITE" id="PS50835">
    <property type="entry name" value="IG_LIKE"/>
    <property type="match status" value="1"/>
</dbReference>
<feature type="chain" id="PRO_5006668629" evidence="2">
    <location>
        <begin position="20"/>
        <end position="113"/>
    </location>
</feature>
<dbReference type="EMBL" id="LJIG01001005">
    <property type="protein sequence ID" value="KRT85935.1"/>
    <property type="molecule type" value="Genomic_DNA"/>
</dbReference>
<organism evidence="4 5">
    <name type="scientific">Oryctes borbonicus</name>
    <dbReference type="NCBI Taxonomy" id="1629725"/>
    <lineage>
        <taxon>Eukaryota</taxon>
        <taxon>Metazoa</taxon>
        <taxon>Ecdysozoa</taxon>
        <taxon>Arthropoda</taxon>
        <taxon>Hexapoda</taxon>
        <taxon>Insecta</taxon>
        <taxon>Pterygota</taxon>
        <taxon>Neoptera</taxon>
        <taxon>Endopterygota</taxon>
        <taxon>Coleoptera</taxon>
        <taxon>Polyphaga</taxon>
        <taxon>Scarabaeiformia</taxon>
        <taxon>Scarabaeidae</taxon>
        <taxon>Dynastinae</taxon>
        <taxon>Oryctes</taxon>
    </lineage>
</organism>
<comment type="caution">
    <text evidence="4">The sequence shown here is derived from an EMBL/GenBank/DDBJ whole genome shotgun (WGS) entry which is preliminary data.</text>
</comment>
<keyword evidence="1" id="KW-0393">Immunoglobulin domain</keyword>
<dbReference type="GO" id="GO:0005886">
    <property type="term" value="C:plasma membrane"/>
    <property type="evidence" value="ECO:0007669"/>
    <property type="project" value="TreeGrafter"/>
</dbReference>
<dbReference type="OrthoDB" id="2413561at2759"/>
<feature type="signal peptide" evidence="2">
    <location>
        <begin position="1"/>
        <end position="19"/>
    </location>
</feature>
<name>A0A0T6BF32_9SCAR</name>
<evidence type="ECO:0000313" key="4">
    <source>
        <dbReference type="EMBL" id="KRT85935.1"/>
    </source>
</evidence>
<dbReference type="AlphaFoldDB" id="A0A0T6BF32"/>
<protein>
    <submittedName>
        <fullName evidence="4">Immunoglobulin</fullName>
    </submittedName>
</protein>
<dbReference type="Pfam" id="PF13927">
    <property type="entry name" value="Ig_3"/>
    <property type="match status" value="1"/>
</dbReference>
<accession>A0A0T6BF32</accession>
<dbReference type="Gene3D" id="2.60.40.10">
    <property type="entry name" value="Immunoglobulins"/>
    <property type="match status" value="1"/>
</dbReference>
<evidence type="ECO:0000256" key="2">
    <source>
        <dbReference type="SAM" id="SignalP"/>
    </source>
</evidence>
<dbReference type="GO" id="GO:0007156">
    <property type="term" value="P:homophilic cell adhesion via plasma membrane adhesion molecules"/>
    <property type="evidence" value="ECO:0007669"/>
    <property type="project" value="TreeGrafter"/>
</dbReference>
<sequence length="113" mass="12736">MCATQRIVWIILIVTVAKAQEEIYFTKNPRDVDVISGKSVTLPCEVTPNEGITYYWELNGSKIANTTRRYQEGSNLRITRADRERDSGQFRCIAQDSTGLSITSSLASVNIQY</sequence>
<dbReference type="InterPro" id="IPR003599">
    <property type="entry name" value="Ig_sub"/>
</dbReference>
<evidence type="ECO:0000256" key="1">
    <source>
        <dbReference type="ARBA" id="ARBA00023319"/>
    </source>
</evidence>
<dbReference type="SMART" id="SM00408">
    <property type="entry name" value="IGc2"/>
    <property type="match status" value="1"/>
</dbReference>
<dbReference type="PANTHER" id="PTHR10075">
    <property type="entry name" value="BASIGIN RELATED"/>
    <property type="match status" value="1"/>
</dbReference>
<dbReference type="InterPro" id="IPR003598">
    <property type="entry name" value="Ig_sub2"/>
</dbReference>
<dbReference type="SMART" id="SM00409">
    <property type="entry name" value="IG"/>
    <property type="match status" value="1"/>
</dbReference>
<dbReference type="InterPro" id="IPR007110">
    <property type="entry name" value="Ig-like_dom"/>
</dbReference>
<evidence type="ECO:0000259" key="3">
    <source>
        <dbReference type="PROSITE" id="PS50835"/>
    </source>
</evidence>
<dbReference type="SUPFAM" id="SSF48726">
    <property type="entry name" value="Immunoglobulin"/>
    <property type="match status" value="1"/>
</dbReference>
<dbReference type="GO" id="GO:0070593">
    <property type="term" value="P:dendrite self-avoidance"/>
    <property type="evidence" value="ECO:0007669"/>
    <property type="project" value="TreeGrafter"/>
</dbReference>
<dbReference type="GO" id="GO:0098632">
    <property type="term" value="F:cell-cell adhesion mediator activity"/>
    <property type="evidence" value="ECO:0007669"/>
    <property type="project" value="TreeGrafter"/>
</dbReference>
<dbReference type="GO" id="GO:0030424">
    <property type="term" value="C:axon"/>
    <property type="evidence" value="ECO:0007669"/>
    <property type="project" value="TreeGrafter"/>
</dbReference>
<evidence type="ECO:0000313" key="5">
    <source>
        <dbReference type="Proteomes" id="UP000051574"/>
    </source>
</evidence>
<keyword evidence="5" id="KW-1185">Reference proteome</keyword>
<proteinExistence type="predicted"/>
<reference evidence="4 5" key="1">
    <citation type="submission" date="2015-09" db="EMBL/GenBank/DDBJ databases">
        <title>Draft genome of the scarab beetle Oryctes borbonicus.</title>
        <authorList>
            <person name="Meyer J.M."/>
            <person name="Markov G.V."/>
            <person name="Baskaran P."/>
            <person name="Herrmann M."/>
            <person name="Sommer R.J."/>
            <person name="Roedelsperger C."/>
        </authorList>
    </citation>
    <scope>NUCLEOTIDE SEQUENCE [LARGE SCALE GENOMIC DNA]</scope>
    <source>
        <strain evidence="4">OB123</strain>
        <tissue evidence="4">Whole animal</tissue>
    </source>
</reference>
<gene>
    <name evidence="4" type="ORF">AMK59_527</name>
</gene>
<dbReference type="InterPro" id="IPR013783">
    <property type="entry name" value="Ig-like_fold"/>
</dbReference>
<dbReference type="GO" id="GO:0007411">
    <property type="term" value="P:axon guidance"/>
    <property type="evidence" value="ECO:0007669"/>
    <property type="project" value="TreeGrafter"/>
</dbReference>
<dbReference type="InterPro" id="IPR036179">
    <property type="entry name" value="Ig-like_dom_sf"/>
</dbReference>
<feature type="domain" description="Ig-like" evidence="3">
    <location>
        <begin position="21"/>
        <end position="103"/>
    </location>
</feature>
<dbReference type="PANTHER" id="PTHR10075:SF101">
    <property type="entry name" value="ZWEI IG DOMAIN PROTEIN ZIG-3"/>
    <property type="match status" value="1"/>
</dbReference>